<dbReference type="Pfam" id="PF15743">
    <property type="entry name" value="SPATA1_C"/>
    <property type="match status" value="1"/>
</dbReference>
<proteinExistence type="predicted"/>
<evidence type="ECO:0000313" key="5">
    <source>
        <dbReference type="WBParaSite" id="maker-uti_cns_0010048-snap-gene-0.5-mRNA-1"/>
    </source>
</evidence>
<feature type="compositionally biased region" description="Basic residues" evidence="2">
    <location>
        <begin position="1"/>
        <end position="14"/>
    </location>
</feature>
<dbReference type="InterPro" id="IPR031478">
    <property type="entry name" value="SPATA1_C"/>
</dbReference>
<feature type="compositionally biased region" description="Basic and acidic residues" evidence="2">
    <location>
        <begin position="15"/>
        <end position="88"/>
    </location>
</feature>
<evidence type="ECO:0000259" key="3">
    <source>
        <dbReference type="Pfam" id="PF15743"/>
    </source>
</evidence>
<accession>A0A1I8I535</accession>
<protein>
    <submittedName>
        <fullName evidence="5">SPATA1_C domain-containing protein</fullName>
    </submittedName>
</protein>
<feature type="domain" description="Spermatogenesis-associated protein 1 C-terminal" evidence="3">
    <location>
        <begin position="190"/>
        <end position="337"/>
    </location>
</feature>
<dbReference type="InterPro" id="IPR039062">
    <property type="entry name" value="SPAT1"/>
</dbReference>
<dbReference type="Proteomes" id="UP000095280">
    <property type="component" value="Unplaced"/>
</dbReference>
<reference evidence="5" key="1">
    <citation type="submission" date="2016-11" db="UniProtKB">
        <authorList>
            <consortium name="WormBaseParasite"/>
        </authorList>
    </citation>
    <scope>IDENTIFICATION</scope>
</reference>
<dbReference type="AlphaFoldDB" id="A0A1I8I535"/>
<keyword evidence="1" id="KW-0175">Coiled coil</keyword>
<dbReference type="PANTHER" id="PTHR14421">
    <property type="entry name" value="SPERMATOGENESIS-ASSOCIATED PROTEIN 1"/>
    <property type="match status" value="1"/>
</dbReference>
<sequence length="354" mass="41323">KRKKKSSAGVRKKKSVEDEKKKIAKDGKRRSADGAWKKRKSGDVRSADGAKKRRSDEGAWKKMSADGAKKRRNDDGAWKKRKRSDAGEKRRRRDKDKKSKETVAASNDSRADDGSHAVVMATEPTTGAEAPNEENKRELADEEEAERRRREREEEEAGIGGMVPNLLIEEATSIDPQEEMRRDREQLLSELQRIRDDRTEIERRRDDLIRRARQLQARTQNMRNQARDMWKKRYFEEKKLTTPLEDQANRLRDELESYHKRMVSTMTSRVKEGKNIDTPDATQQLNLRIQATRMQHEIEELQRRVDDSKMKLTAEVKLRTQAEAELRAMKAELTQRKLNLSMTRTQQMGHQMVS</sequence>
<evidence type="ECO:0000256" key="1">
    <source>
        <dbReference type="SAM" id="Coils"/>
    </source>
</evidence>
<keyword evidence="4" id="KW-1185">Reference proteome</keyword>
<dbReference type="PANTHER" id="PTHR14421:SF3">
    <property type="entry name" value="SPERMATOGENESIS-ASSOCIATED PROTEIN 1"/>
    <property type="match status" value="1"/>
</dbReference>
<organism evidence="4 5">
    <name type="scientific">Macrostomum lignano</name>
    <dbReference type="NCBI Taxonomy" id="282301"/>
    <lineage>
        <taxon>Eukaryota</taxon>
        <taxon>Metazoa</taxon>
        <taxon>Spiralia</taxon>
        <taxon>Lophotrochozoa</taxon>
        <taxon>Platyhelminthes</taxon>
        <taxon>Rhabditophora</taxon>
        <taxon>Macrostomorpha</taxon>
        <taxon>Macrostomida</taxon>
        <taxon>Macrostomidae</taxon>
        <taxon>Macrostomum</taxon>
    </lineage>
</organism>
<feature type="compositionally biased region" description="Basic and acidic residues" evidence="2">
    <location>
        <begin position="133"/>
        <end position="152"/>
    </location>
</feature>
<evidence type="ECO:0000256" key="2">
    <source>
        <dbReference type="SAM" id="MobiDB-lite"/>
    </source>
</evidence>
<feature type="coiled-coil region" evidence="1">
    <location>
        <begin position="284"/>
        <end position="339"/>
    </location>
</feature>
<evidence type="ECO:0000313" key="4">
    <source>
        <dbReference type="Proteomes" id="UP000095280"/>
    </source>
</evidence>
<feature type="region of interest" description="Disordered" evidence="2">
    <location>
        <begin position="1"/>
        <end position="161"/>
    </location>
</feature>
<dbReference type="WBParaSite" id="maker-uti_cns_0010048-snap-gene-0.5-mRNA-1">
    <property type="protein sequence ID" value="maker-uti_cns_0010048-snap-gene-0.5-mRNA-1"/>
    <property type="gene ID" value="maker-uti_cns_0010048-snap-gene-0.5"/>
</dbReference>
<name>A0A1I8I535_9PLAT</name>